<evidence type="ECO:0000313" key="2">
    <source>
        <dbReference type="EMBL" id="QRD03826.1"/>
    </source>
</evidence>
<keyword evidence="3" id="KW-1185">Reference proteome</keyword>
<dbReference type="InterPro" id="IPR052895">
    <property type="entry name" value="HetReg/Transcr_Mod"/>
</dbReference>
<dbReference type="Proteomes" id="UP000663193">
    <property type="component" value="Chromosome 16"/>
</dbReference>
<dbReference type="VEuPathDB" id="FungiDB:JI435_164280"/>
<name>A0A7U2FEJ5_PHANO</name>
<dbReference type="Pfam" id="PF06985">
    <property type="entry name" value="HET"/>
    <property type="match status" value="1"/>
</dbReference>
<dbReference type="AlphaFoldDB" id="A0A7U2FEJ5"/>
<reference evidence="3" key="1">
    <citation type="journal article" date="2021" name="BMC Genomics">
        <title>Chromosome-level genome assembly and manually-curated proteome of model necrotroph Parastagonospora nodorum Sn15 reveals a genome-wide trove of candidate effector homologs, and redundancy of virulence-related functions within an accessory chromosome.</title>
        <authorList>
            <person name="Bertazzoni S."/>
            <person name="Jones D.A.B."/>
            <person name="Phan H.T."/>
            <person name="Tan K.-C."/>
            <person name="Hane J.K."/>
        </authorList>
    </citation>
    <scope>NUCLEOTIDE SEQUENCE [LARGE SCALE GENOMIC DNA]</scope>
    <source>
        <strain evidence="3">SN15 / ATCC MYA-4574 / FGSC 10173)</strain>
    </source>
</reference>
<dbReference type="RefSeq" id="XP_001806543.1">
    <property type="nucleotide sequence ID" value="XM_001806491.1"/>
</dbReference>
<organism evidence="2 3">
    <name type="scientific">Phaeosphaeria nodorum (strain SN15 / ATCC MYA-4574 / FGSC 10173)</name>
    <name type="common">Glume blotch fungus</name>
    <name type="synonym">Parastagonospora nodorum</name>
    <dbReference type="NCBI Taxonomy" id="321614"/>
    <lineage>
        <taxon>Eukaryota</taxon>
        <taxon>Fungi</taxon>
        <taxon>Dikarya</taxon>
        <taxon>Ascomycota</taxon>
        <taxon>Pezizomycotina</taxon>
        <taxon>Dothideomycetes</taxon>
        <taxon>Pleosporomycetidae</taxon>
        <taxon>Pleosporales</taxon>
        <taxon>Pleosporineae</taxon>
        <taxon>Phaeosphaeriaceae</taxon>
        <taxon>Parastagonospora</taxon>
    </lineage>
</organism>
<sequence length="281" mass="32336">MMVSPYQPLDSKAEQIRMAVLAPGKSDDVIDILLRVESLPKDSVKELQFEAISYVWGNEQFPHTIQINGNTMPIGLTLDHALHQSRCLDKERVFWVDALCINQADTFERNSQVQLMGRIYSSATTVLIWLGCGDEDEVKAMQMITSREHWNLEMRQILTRIFQGPWFRRVWVVQELVLARNDPLVYVGPASISYLTLWTQIYGSRRHHFGLAPESLAEEPQDVNYKRFLRATRPFSKLSSMRDDRTCSFAANILNTSQLKATDPRNKVFGILGFSYFPTYP</sequence>
<proteinExistence type="predicted"/>
<dbReference type="OrthoDB" id="3553147at2759"/>
<feature type="domain" description="Heterokaryon incompatibility" evidence="1">
    <location>
        <begin position="49"/>
        <end position="175"/>
    </location>
</feature>
<dbReference type="OMA" id="RYITTHY"/>
<dbReference type="EMBL" id="CP069038">
    <property type="protein sequence ID" value="QRD03826.1"/>
    <property type="molecule type" value="Genomic_DNA"/>
</dbReference>
<protein>
    <recommendedName>
        <fullName evidence="1">Heterokaryon incompatibility domain-containing protein</fullName>
    </recommendedName>
</protein>
<evidence type="ECO:0000313" key="3">
    <source>
        <dbReference type="Proteomes" id="UP000663193"/>
    </source>
</evidence>
<dbReference type="InterPro" id="IPR010730">
    <property type="entry name" value="HET"/>
</dbReference>
<dbReference type="KEGG" id="pno:SNOG_16428"/>
<dbReference type="PANTHER" id="PTHR24148">
    <property type="entry name" value="ANKYRIN REPEAT DOMAIN-CONTAINING PROTEIN 39 HOMOLOG-RELATED"/>
    <property type="match status" value="1"/>
</dbReference>
<accession>A0A7U2FEJ5</accession>
<dbReference type="PANTHER" id="PTHR24148:SF82">
    <property type="entry name" value="HETEROKARYON INCOMPATIBILITY DOMAIN-CONTAINING PROTEIN"/>
    <property type="match status" value="1"/>
</dbReference>
<evidence type="ECO:0000259" key="1">
    <source>
        <dbReference type="Pfam" id="PF06985"/>
    </source>
</evidence>
<gene>
    <name evidence="2" type="ORF">JI435_164280</name>
</gene>